<dbReference type="SUPFAM" id="SSF56672">
    <property type="entry name" value="DNA/RNA polymerases"/>
    <property type="match status" value="1"/>
</dbReference>
<dbReference type="InterPro" id="IPR000477">
    <property type="entry name" value="RT_dom"/>
</dbReference>
<protein>
    <recommendedName>
        <fullName evidence="1">Reverse transcriptase domain-containing protein</fullName>
    </recommendedName>
</protein>
<dbReference type="AlphaFoldDB" id="A0AA88Y4D3"/>
<dbReference type="EMBL" id="VSWD01000007">
    <property type="protein sequence ID" value="KAK3097757.1"/>
    <property type="molecule type" value="Genomic_DNA"/>
</dbReference>
<gene>
    <name evidence="2" type="ORF">FSP39_012875</name>
</gene>
<evidence type="ECO:0000259" key="1">
    <source>
        <dbReference type="PROSITE" id="PS50878"/>
    </source>
</evidence>
<sequence>MLDDNNLEQKVNFPTRGDNILDLFLTNRPSLVNRCSPLPGLGDHDIVFTESSACAIRNKPVKRKIHLWKRANIEQMKEDLTNFQNEFNNEYLLTSNIDEMWSSIKSRLNNVLDKCVPSKMSSTRYSQPWITKELKGLCRRKKKRAFRKSRETKTTKNRQRYQQLKKEAQTACKTAYNNYIMNIISPESSSNPKRFWSFITSKRKENSGVSPLKAPDGITYSDPSMKANILNDQFSSVFNASESSDNIKDMKSPPTQSMPDIHVSVEGVKKLLMGLNIHKASGPDGVSTRILKEFASELAPVFTTLFQASLQQGKVPSDWKKADVAPIYKKGTKSCPANYRPVSLTSVVCKTMEHIVCSNIMRHLDRHCILTDAQHGFRKRRSCETQLIITLQDLAKSIDQRGQTDVILLDFSKAFDKVPHKRLLHKIHHYGVRGQVHGWLTDFLEGREQRVVLDGHSSRNAPVQSGVPQGSVVGPLLFLLFINDLPEYLTNSSSVRLFADDCVLYRDIRTPEDSAKLQNDLDALQQWEQDWLMEFHPQKCQVLHITTRRSPIRVPYTIHGHNLEEVDSAKYLGVTIHHKLSWDTHIDMVTKKANSTRAFLQRNISRCPNKTKELCYTTLVRPLMEYGSIIWDPHTADMTRKLEMVQRRSARFVTHDHRRTSSVTSMLDHLQWRTLQERRVQARAIMMYRIVNNLVDIPTSYLTPTAINIRGHNQKFLVPYARTSAYKYSFFPGAIRIWNSLPQSAIACNTLECFKSQLQTIHTAK</sequence>
<dbReference type="PROSITE" id="PS50878">
    <property type="entry name" value="RT_POL"/>
    <property type="match status" value="1"/>
</dbReference>
<proteinExistence type="predicted"/>
<evidence type="ECO:0000313" key="3">
    <source>
        <dbReference type="Proteomes" id="UP001186944"/>
    </source>
</evidence>
<dbReference type="Pfam" id="PF00078">
    <property type="entry name" value="RVT_1"/>
    <property type="match status" value="1"/>
</dbReference>
<dbReference type="InterPro" id="IPR043502">
    <property type="entry name" value="DNA/RNA_pol_sf"/>
</dbReference>
<dbReference type="CDD" id="cd01650">
    <property type="entry name" value="RT_nLTR_like"/>
    <property type="match status" value="1"/>
</dbReference>
<reference evidence="2" key="1">
    <citation type="submission" date="2019-08" db="EMBL/GenBank/DDBJ databases">
        <title>The improved chromosome-level genome for the pearl oyster Pinctada fucata martensii using PacBio sequencing and Hi-C.</title>
        <authorList>
            <person name="Zheng Z."/>
        </authorList>
    </citation>
    <scope>NUCLEOTIDE SEQUENCE</scope>
    <source>
        <strain evidence="2">ZZ-2019</strain>
        <tissue evidence="2">Adductor muscle</tissue>
    </source>
</reference>
<feature type="domain" description="Reverse transcriptase" evidence="1">
    <location>
        <begin position="308"/>
        <end position="576"/>
    </location>
</feature>
<evidence type="ECO:0000313" key="2">
    <source>
        <dbReference type="EMBL" id="KAK3097757.1"/>
    </source>
</evidence>
<comment type="caution">
    <text evidence="2">The sequence shown here is derived from an EMBL/GenBank/DDBJ whole genome shotgun (WGS) entry which is preliminary data.</text>
</comment>
<name>A0AA88Y4D3_PINIB</name>
<dbReference type="Proteomes" id="UP001186944">
    <property type="component" value="Unassembled WGS sequence"/>
</dbReference>
<accession>A0AA88Y4D3</accession>
<organism evidence="2 3">
    <name type="scientific">Pinctada imbricata</name>
    <name type="common">Atlantic pearl-oyster</name>
    <name type="synonym">Pinctada martensii</name>
    <dbReference type="NCBI Taxonomy" id="66713"/>
    <lineage>
        <taxon>Eukaryota</taxon>
        <taxon>Metazoa</taxon>
        <taxon>Spiralia</taxon>
        <taxon>Lophotrochozoa</taxon>
        <taxon>Mollusca</taxon>
        <taxon>Bivalvia</taxon>
        <taxon>Autobranchia</taxon>
        <taxon>Pteriomorphia</taxon>
        <taxon>Pterioida</taxon>
        <taxon>Pterioidea</taxon>
        <taxon>Pteriidae</taxon>
        <taxon>Pinctada</taxon>
    </lineage>
</organism>
<keyword evidence="3" id="KW-1185">Reference proteome</keyword>
<dbReference type="PANTHER" id="PTHR33332">
    <property type="entry name" value="REVERSE TRANSCRIPTASE DOMAIN-CONTAINING PROTEIN"/>
    <property type="match status" value="1"/>
</dbReference>